<evidence type="ECO:0000313" key="2">
    <source>
        <dbReference type="Proteomes" id="UP001177021"/>
    </source>
</evidence>
<dbReference type="EMBL" id="CASHSV030000109">
    <property type="protein sequence ID" value="CAJ2646212.1"/>
    <property type="molecule type" value="Genomic_DNA"/>
</dbReference>
<organism evidence="1 2">
    <name type="scientific">Trifolium pratense</name>
    <name type="common">Red clover</name>
    <dbReference type="NCBI Taxonomy" id="57577"/>
    <lineage>
        <taxon>Eukaryota</taxon>
        <taxon>Viridiplantae</taxon>
        <taxon>Streptophyta</taxon>
        <taxon>Embryophyta</taxon>
        <taxon>Tracheophyta</taxon>
        <taxon>Spermatophyta</taxon>
        <taxon>Magnoliopsida</taxon>
        <taxon>eudicotyledons</taxon>
        <taxon>Gunneridae</taxon>
        <taxon>Pentapetalae</taxon>
        <taxon>rosids</taxon>
        <taxon>fabids</taxon>
        <taxon>Fabales</taxon>
        <taxon>Fabaceae</taxon>
        <taxon>Papilionoideae</taxon>
        <taxon>50 kb inversion clade</taxon>
        <taxon>NPAAA clade</taxon>
        <taxon>Hologalegina</taxon>
        <taxon>IRL clade</taxon>
        <taxon>Trifolieae</taxon>
        <taxon>Trifolium</taxon>
    </lineage>
</organism>
<protein>
    <submittedName>
        <fullName evidence="1">Uncharacterized protein</fullName>
    </submittedName>
</protein>
<keyword evidence="2" id="KW-1185">Reference proteome</keyword>
<reference evidence="1" key="1">
    <citation type="submission" date="2023-10" db="EMBL/GenBank/DDBJ databases">
        <authorList>
            <person name="Rodriguez Cubillos JULIANA M."/>
            <person name="De Vega J."/>
        </authorList>
    </citation>
    <scope>NUCLEOTIDE SEQUENCE</scope>
</reference>
<accession>A0ACB0JPG4</accession>
<dbReference type="Proteomes" id="UP001177021">
    <property type="component" value="Unassembled WGS sequence"/>
</dbReference>
<evidence type="ECO:0000313" key="1">
    <source>
        <dbReference type="EMBL" id="CAJ2646212.1"/>
    </source>
</evidence>
<name>A0ACB0JPG4_TRIPR</name>
<comment type="caution">
    <text evidence="1">The sequence shown here is derived from an EMBL/GenBank/DDBJ whole genome shotgun (WGS) entry which is preliminary data.</text>
</comment>
<proteinExistence type="predicted"/>
<sequence length="224" mass="26764">MPDKNIKCFWKYTNWKFILPNEAQDWVDTTVKDAWRRYKHKIKKNHFFKYSNMTERLKHRHPKMLEVHFKKLCEYWSLKPIQRAKEGKEPTQAEVFVETRKENKGKKLDVETEKAIAKLQEMVEIEENDTEAFEVVFGKEHTGISRRCIFALISPLATDLDGFFARRILEVLNFIYVTFCLPYASKYQTTIDILSTILYLTFNTLRFSINFLFGTLYIFVKLYG</sequence>
<gene>
    <name evidence="1" type="ORF">MILVUS5_LOCUS14962</name>
</gene>